<evidence type="ECO:0000256" key="4">
    <source>
        <dbReference type="ARBA" id="ARBA00022747"/>
    </source>
</evidence>
<evidence type="ECO:0000313" key="9">
    <source>
        <dbReference type="EMBL" id="WNL30172.1"/>
    </source>
</evidence>
<name>A0AA96DL40_9BACT</name>
<dbReference type="GO" id="GO:0003886">
    <property type="term" value="F:DNA (cytosine-5-)-methyltransferase activity"/>
    <property type="evidence" value="ECO:0007669"/>
    <property type="project" value="UniProtKB-EC"/>
</dbReference>
<dbReference type="GO" id="GO:0032259">
    <property type="term" value="P:methylation"/>
    <property type="evidence" value="ECO:0007669"/>
    <property type="project" value="UniProtKB-KW"/>
</dbReference>
<evidence type="ECO:0000256" key="6">
    <source>
        <dbReference type="PROSITE-ProRule" id="PRU01016"/>
    </source>
</evidence>
<dbReference type="PROSITE" id="PS00095">
    <property type="entry name" value="C5_MTASE_2"/>
    <property type="match status" value="1"/>
</dbReference>
<evidence type="ECO:0000256" key="7">
    <source>
        <dbReference type="RuleBase" id="RU000416"/>
    </source>
</evidence>
<dbReference type="PANTHER" id="PTHR10629:SF52">
    <property type="entry name" value="DNA (CYTOSINE-5)-METHYLTRANSFERASE 1"/>
    <property type="match status" value="1"/>
</dbReference>
<reference evidence="9" key="1">
    <citation type="submission" date="2023-09" db="EMBL/GenBank/DDBJ databases">
        <title>Arcobacter tbilisiensis sp. nov. isolated from chicken meat in Tbilisi, Georgia.</title>
        <authorList>
            <person name="Matthias R."/>
            <person name="Zautner A.E."/>
        </authorList>
    </citation>
    <scope>NUCLEOTIDE SEQUENCE</scope>
    <source>
        <strain evidence="9">LEO 52</strain>
    </source>
</reference>
<dbReference type="Gene3D" id="3.90.120.10">
    <property type="entry name" value="DNA Methylase, subunit A, domain 2"/>
    <property type="match status" value="1"/>
</dbReference>
<dbReference type="GO" id="GO:0009307">
    <property type="term" value="P:DNA restriction-modification system"/>
    <property type="evidence" value="ECO:0007669"/>
    <property type="project" value="UniProtKB-KW"/>
</dbReference>
<proteinExistence type="inferred from homology"/>
<dbReference type="AlphaFoldDB" id="A0AA96DL40"/>
<dbReference type="PRINTS" id="PR00105">
    <property type="entry name" value="C5METTRFRASE"/>
</dbReference>
<evidence type="ECO:0000256" key="2">
    <source>
        <dbReference type="ARBA" id="ARBA00022679"/>
    </source>
</evidence>
<comment type="catalytic activity">
    <reaction evidence="5 8">
        <text>a 2'-deoxycytidine in DNA + S-adenosyl-L-methionine = a 5-methyl-2'-deoxycytidine in DNA + S-adenosyl-L-homocysteine + H(+)</text>
        <dbReference type="Rhea" id="RHEA:13681"/>
        <dbReference type="Rhea" id="RHEA-COMP:11369"/>
        <dbReference type="Rhea" id="RHEA-COMP:11370"/>
        <dbReference type="ChEBI" id="CHEBI:15378"/>
        <dbReference type="ChEBI" id="CHEBI:57856"/>
        <dbReference type="ChEBI" id="CHEBI:59789"/>
        <dbReference type="ChEBI" id="CHEBI:85452"/>
        <dbReference type="ChEBI" id="CHEBI:85454"/>
        <dbReference type="EC" id="2.1.1.37"/>
    </reaction>
</comment>
<keyword evidence="1 6" id="KW-0489">Methyltransferase</keyword>
<dbReference type="InterPro" id="IPR031303">
    <property type="entry name" value="C5_meth_CS"/>
</dbReference>
<dbReference type="GO" id="GO:0003677">
    <property type="term" value="F:DNA binding"/>
    <property type="evidence" value="ECO:0007669"/>
    <property type="project" value="TreeGrafter"/>
</dbReference>
<keyword evidence="2 6" id="KW-0808">Transferase</keyword>
<evidence type="ECO:0000256" key="8">
    <source>
        <dbReference type="RuleBase" id="RU000417"/>
    </source>
</evidence>
<dbReference type="InterPro" id="IPR018117">
    <property type="entry name" value="C5_DNA_meth_AS"/>
</dbReference>
<evidence type="ECO:0000256" key="5">
    <source>
        <dbReference type="ARBA" id="ARBA00047422"/>
    </source>
</evidence>
<dbReference type="EMBL" id="CP134854">
    <property type="protein sequence ID" value="WNL30172.1"/>
    <property type="molecule type" value="Genomic_DNA"/>
</dbReference>
<keyword evidence="3 6" id="KW-0949">S-adenosyl-L-methionine</keyword>
<gene>
    <name evidence="9" type="ORF">RMQ68_01920</name>
</gene>
<sequence length="464" mass="52968">MKNYITSKDASLKLGTTEQHIRTLCRDNKFNAEKIGNTWLIEKESFNKYKNKNIVEDKGNILSKKTSKPKLLSFFSGAMGLDLGLEKAGFETILACEADKYCRQTIKENKPNIALIGDISNPKYTKDEIRKKAGLLEGEDIELIIGGPPCQAFSTAGKRQGFEDERGNVFLTFIQRVIELNPKYLVIENVRGLLSAPYKPQKNFNKGIGLPPKTPTEEKGGALFYIIQMLESAGYGVSFELYNSANFGTPQKRERVILICSRDGRKLPYLTPTHSENGEFGLPKWRTFRDAIKDLKVKTHNYVSFSEKRLPYYKYLKSGQYWKHLPENIKEEAMGKSYFLGGGKTGFYRRLDWDSPSPTLVTHPAMPATSLAHPEEDRPISIQEYKRIQEFPDDWILDGNIVQQYKQIGNAVPIGVGKAIGQLILNDMKNIPNKEYKGFKYSRYTNTNDFTWLEDYIKRSSKQK</sequence>
<dbReference type="PANTHER" id="PTHR10629">
    <property type="entry name" value="CYTOSINE-SPECIFIC METHYLTRANSFERASE"/>
    <property type="match status" value="1"/>
</dbReference>
<dbReference type="EC" id="2.1.1.37" evidence="8"/>
<keyword evidence="4" id="KW-0680">Restriction system</keyword>
<feature type="active site" evidence="6">
    <location>
        <position position="150"/>
    </location>
</feature>
<dbReference type="InterPro" id="IPR001525">
    <property type="entry name" value="C5_MeTfrase"/>
</dbReference>
<dbReference type="PROSITE" id="PS51679">
    <property type="entry name" value="SAM_MT_C5"/>
    <property type="match status" value="1"/>
</dbReference>
<dbReference type="InterPro" id="IPR050390">
    <property type="entry name" value="C5-Methyltransferase"/>
</dbReference>
<dbReference type="Pfam" id="PF00145">
    <property type="entry name" value="DNA_methylase"/>
    <property type="match status" value="1"/>
</dbReference>
<evidence type="ECO:0000256" key="3">
    <source>
        <dbReference type="ARBA" id="ARBA00022691"/>
    </source>
</evidence>
<dbReference type="PROSITE" id="PS00094">
    <property type="entry name" value="C5_MTASE_1"/>
    <property type="match status" value="1"/>
</dbReference>
<protein>
    <recommendedName>
        <fullName evidence="8">Cytosine-specific methyltransferase</fullName>
        <ecNumber evidence="8">2.1.1.37</ecNumber>
    </recommendedName>
</protein>
<dbReference type="REBASE" id="763327">
    <property type="entry name" value="M.AspLEO52ORF1920P"/>
</dbReference>
<organism evidence="9">
    <name type="scientific">Arcobacter sp. AZ-2023</name>
    <dbReference type="NCBI Taxonomy" id="3074453"/>
    <lineage>
        <taxon>Bacteria</taxon>
        <taxon>Pseudomonadati</taxon>
        <taxon>Campylobacterota</taxon>
        <taxon>Epsilonproteobacteria</taxon>
        <taxon>Campylobacterales</taxon>
        <taxon>Arcobacteraceae</taxon>
        <taxon>Arcobacter</taxon>
    </lineage>
</organism>
<evidence type="ECO:0000256" key="1">
    <source>
        <dbReference type="ARBA" id="ARBA00022603"/>
    </source>
</evidence>
<dbReference type="NCBIfam" id="TIGR00675">
    <property type="entry name" value="dcm"/>
    <property type="match status" value="1"/>
</dbReference>
<accession>A0AA96DL40</accession>
<dbReference type="Gene3D" id="3.40.50.150">
    <property type="entry name" value="Vaccinia Virus protein VP39"/>
    <property type="match status" value="1"/>
</dbReference>
<dbReference type="InterPro" id="IPR029063">
    <property type="entry name" value="SAM-dependent_MTases_sf"/>
</dbReference>
<dbReference type="GO" id="GO:0044027">
    <property type="term" value="P:negative regulation of gene expression via chromosomal CpG island methylation"/>
    <property type="evidence" value="ECO:0007669"/>
    <property type="project" value="TreeGrafter"/>
</dbReference>
<comment type="similarity">
    <text evidence="6 7">Belongs to the class I-like SAM-binding methyltransferase superfamily. C5-methyltransferase family.</text>
</comment>
<dbReference type="SUPFAM" id="SSF53335">
    <property type="entry name" value="S-adenosyl-L-methionine-dependent methyltransferases"/>
    <property type="match status" value="1"/>
</dbReference>